<comment type="caution">
    <text evidence="9">The sequence shown here is derived from an EMBL/GenBank/DDBJ whole genome shotgun (WGS) entry which is preliminary data.</text>
</comment>
<dbReference type="Pfam" id="PF17181">
    <property type="entry name" value="EPF"/>
    <property type="match status" value="1"/>
</dbReference>
<evidence type="ECO:0000256" key="5">
    <source>
        <dbReference type="ARBA" id="ARBA00022729"/>
    </source>
</evidence>
<keyword evidence="5 7" id="KW-0732">Signal</keyword>
<sequence length="137" mass="15470">MMSARLYCFLVLFLHIMLCLVGVKSRGFPTKADFTINNNNNHQGTIQNPQILQKNHTSSYELKGKNKIVESEEKAEKDSEEMKKIGSRPPSCEHKCYGCNPCEAIQVPTTSTIVGVQYTNYEPEGWKCKCGPTFYSP</sequence>
<keyword evidence="4 7" id="KW-0964">Secreted</keyword>
<organism evidence="9 10">
    <name type="scientific">Castilleja foliolosa</name>
    <dbReference type="NCBI Taxonomy" id="1961234"/>
    <lineage>
        <taxon>Eukaryota</taxon>
        <taxon>Viridiplantae</taxon>
        <taxon>Streptophyta</taxon>
        <taxon>Embryophyta</taxon>
        <taxon>Tracheophyta</taxon>
        <taxon>Spermatophyta</taxon>
        <taxon>Magnoliopsida</taxon>
        <taxon>eudicotyledons</taxon>
        <taxon>Gunneridae</taxon>
        <taxon>Pentapetalae</taxon>
        <taxon>asterids</taxon>
        <taxon>lamiids</taxon>
        <taxon>Lamiales</taxon>
        <taxon>Orobanchaceae</taxon>
        <taxon>Pedicularideae</taxon>
        <taxon>Castillejinae</taxon>
        <taxon>Castilleja</taxon>
    </lineage>
</organism>
<dbReference type="EMBL" id="JAVIJP010000032">
    <property type="protein sequence ID" value="KAL3632013.1"/>
    <property type="molecule type" value="Genomic_DNA"/>
</dbReference>
<name>A0ABD3CQU7_9LAMI</name>
<feature type="region of interest" description="Disordered" evidence="8">
    <location>
        <begin position="68"/>
        <end position="91"/>
    </location>
</feature>
<evidence type="ECO:0000256" key="6">
    <source>
        <dbReference type="ARBA" id="ARBA00023157"/>
    </source>
</evidence>
<feature type="chain" id="PRO_5044525080" description="Epidermal patterning factor-like protein" evidence="7">
    <location>
        <begin position="26"/>
        <end position="137"/>
    </location>
</feature>
<keyword evidence="3 7" id="KW-0217">Developmental protein</keyword>
<evidence type="ECO:0000256" key="3">
    <source>
        <dbReference type="ARBA" id="ARBA00022473"/>
    </source>
</evidence>
<dbReference type="GO" id="GO:0010052">
    <property type="term" value="P:guard cell differentiation"/>
    <property type="evidence" value="ECO:0007669"/>
    <property type="project" value="UniProtKB-UniRule"/>
</dbReference>
<gene>
    <name evidence="9" type="ORF">CASFOL_024997</name>
</gene>
<comment type="subcellular location">
    <subcellularLocation>
        <location evidence="1 7">Secreted</location>
    </subcellularLocation>
</comment>
<keyword evidence="6" id="KW-1015">Disulfide bond</keyword>
<feature type="compositionally biased region" description="Basic and acidic residues" evidence="8">
    <location>
        <begin position="68"/>
        <end position="84"/>
    </location>
</feature>
<evidence type="ECO:0000256" key="1">
    <source>
        <dbReference type="ARBA" id="ARBA00004613"/>
    </source>
</evidence>
<evidence type="ECO:0000313" key="10">
    <source>
        <dbReference type="Proteomes" id="UP001632038"/>
    </source>
</evidence>
<dbReference type="InterPro" id="IPR039455">
    <property type="entry name" value="EPFL"/>
</dbReference>
<dbReference type="PANTHER" id="PTHR33109:SF3">
    <property type="entry name" value="EPIDERMAL PATTERNING FACTOR-LIKE PROTEIN"/>
    <property type="match status" value="1"/>
</dbReference>
<comment type="similarity">
    <text evidence="2 7">Belongs to the plant cysteine rich small secretory peptide family. Epidermal patterning factor subfamily.</text>
</comment>
<feature type="signal peptide" evidence="7">
    <location>
        <begin position="1"/>
        <end position="25"/>
    </location>
</feature>
<dbReference type="AlphaFoldDB" id="A0ABD3CQU7"/>
<protein>
    <recommendedName>
        <fullName evidence="7">Epidermal patterning factor-like protein</fullName>
    </recommendedName>
</protein>
<evidence type="ECO:0000256" key="4">
    <source>
        <dbReference type="ARBA" id="ARBA00022525"/>
    </source>
</evidence>
<comment type="function">
    <text evidence="7">Controls stomatal patterning.</text>
</comment>
<dbReference type="PANTHER" id="PTHR33109">
    <property type="entry name" value="EPIDERMAL PATTERNING FACTOR-LIKE PROTEIN 4"/>
    <property type="match status" value="1"/>
</dbReference>
<evidence type="ECO:0000256" key="8">
    <source>
        <dbReference type="SAM" id="MobiDB-lite"/>
    </source>
</evidence>
<keyword evidence="10" id="KW-1185">Reference proteome</keyword>
<accession>A0ABD3CQU7</accession>
<dbReference type="Proteomes" id="UP001632038">
    <property type="component" value="Unassembled WGS sequence"/>
</dbReference>
<evidence type="ECO:0000313" key="9">
    <source>
        <dbReference type="EMBL" id="KAL3632013.1"/>
    </source>
</evidence>
<evidence type="ECO:0000256" key="7">
    <source>
        <dbReference type="RuleBase" id="RU367102"/>
    </source>
</evidence>
<proteinExistence type="inferred from homology"/>
<dbReference type="GO" id="GO:0005576">
    <property type="term" value="C:extracellular region"/>
    <property type="evidence" value="ECO:0007669"/>
    <property type="project" value="UniProtKB-SubCell"/>
</dbReference>
<reference evidence="10" key="1">
    <citation type="journal article" date="2024" name="IScience">
        <title>Strigolactones Initiate the Formation of Haustorium-like Structures in Castilleja.</title>
        <authorList>
            <person name="Buerger M."/>
            <person name="Peterson D."/>
            <person name="Chory J."/>
        </authorList>
    </citation>
    <scope>NUCLEOTIDE SEQUENCE [LARGE SCALE GENOMIC DNA]</scope>
</reference>
<evidence type="ECO:0000256" key="2">
    <source>
        <dbReference type="ARBA" id="ARBA00008127"/>
    </source>
</evidence>